<comment type="caution">
    <text evidence="1">The sequence shown here is derived from an EMBL/GenBank/DDBJ whole genome shotgun (WGS) entry which is preliminary data.</text>
</comment>
<name>A0ABS4IRP8_9BACL</name>
<protein>
    <submittedName>
        <fullName evidence="1">Uncharacterized protein</fullName>
    </submittedName>
</protein>
<evidence type="ECO:0000313" key="2">
    <source>
        <dbReference type="Proteomes" id="UP001519287"/>
    </source>
</evidence>
<accession>A0ABS4IRP8</accession>
<proteinExistence type="predicted"/>
<evidence type="ECO:0000313" key="1">
    <source>
        <dbReference type="EMBL" id="MBP1990242.1"/>
    </source>
</evidence>
<sequence length="61" mass="6675">MNGKPLSLKELYDAAPRVEGKNRNIQRLILTELAPGIPVVIVGVKYYTMFRDLAPEGTGCG</sequence>
<organism evidence="1 2">
    <name type="scientific">Paenibacillus eucommiae</name>
    <dbReference type="NCBI Taxonomy" id="1355755"/>
    <lineage>
        <taxon>Bacteria</taxon>
        <taxon>Bacillati</taxon>
        <taxon>Bacillota</taxon>
        <taxon>Bacilli</taxon>
        <taxon>Bacillales</taxon>
        <taxon>Paenibacillaceae</taxon>
        <taxon>Paenibacillus</taxon>
    </lineage>
</organism>
<dbReference type="EMBL" id="JAGGLB010000004">
    <property type="protein sequence ID" value="MBP1990242.1"/>
    <property type="molecule type" value="Genomic_DNA"/>
</dbReference>
<keyword evidence="2" id="KW-1185">Reference proteome</keyword>
<reference evidence="1 2" key="1">
    <citation type="submission" date="2021-03" db="EMBL/GenBank/DDBJ databases">
        <title>Genomic Encyclopedia of Type Strains, Phase IV (KMG-IV): sequencing the most valuable type-strain genomes for metagenomic binning, comparative biology and taxonomic classification.</title>
        <authorList>
            <person name="Goeker M."/>
        </authorList>
    </citation>
    <scope>NUCLEOTIDE SEQUENCE [LARGE SCALE GENOMIC DNA]</scope>
    <source>
        <strain evidence="1 2">DSM 26048</strain>
    </source>
</reference>
<gene>
    <name evidence="1" type="ORF">J2Z66_001840</name>
</gene>
<dbReference type="Proteomes" id="UP001519287">
    <property type="component" value="Unassembled WGS sequence"/>
</dbReference>